<feature type="chain" id="PRO_5045072773" evidence="1">
    <location>
        <begin position="28"/>
        <end position="251"/>
    </location>
</feature>
<feature type="signal peptide" evidence="1">
    <location>
        <begin position="1"/>
        <end position="27"/>
    </location>
</feature>
<dbReference type="RefSeq" id="WP_348027629.1">
    <property type="nucleotide sequence ID" value="NZ_CP129113.1"/>
</dbReference>
<evidence type="ECO:0000256" key="1">
    <source>
        <dbReference type="SAM" id="SignalP"/>
    </source>
</evidence>
<evidence type="ECO:0000313" key="3">
    <source>
        <dbReference type="Proteomes" id="UP001180087"/>
    </source>
</evidence>
<keyword evidence="1" id="KW-0732">Signal</keyword>
<reference evidence="2" key="1">
    <citation type="submission" date="2023-06" db="EMBL/GenBank/DDBJ databases">
        <title>A Treasure from Seagulls: Isolation and Description of Aciduricobacillus qingdaonensis gen. nov., sp. nov., a Rare Obligately Uric Acid-utilizing Member in the Family Bacillaceae.</title>
        <authorList>
            <person name="Liu W."/>
            <person name="Wang B."/>
        </authorList>
    </citation>
    <scope>NUCLEOTIDE SEQUENCE</scope>
    <source>
        <strain evidence="2">44XB</strain>
    </source>
</reference>
<sequence>MKKYSIILLAAIFAMLLLNPLSKPVEAKATTKAQFAKDIKKTILNAETKTRDTIYRSEITPGKHKPFSKIEPTLKKYYTSKYIKKWKTVYNKVGSNLYVLSEPSFPYFDHHYSYESLRLAKVNYDRAFRVKSLTASKATVEFDIPPALTDIGDSMSGYIAQYKLIKKSGKWLLDEKTWKYQKDAKFKKFVTDKNLSKIVLKQVNIKGTEVKLYSYNKGIYHVKLGQKGQQYGYFFEDVNAYTGSIIENMDY</sequence>
<accession>A0ABY9KXU2</accession>
<dbReference type="Proteomes" id="UP001180087">
    <property type="component" value="Chromosome"/>
</dbReference>
<organism evidence="2 3">
    <name type="scientific">Aciduricibacillus chroicocephali</name>
    <dbReference type="NCBI Taxonomy" id="3054939"/>
    <lineage>
        <taxon>Bacteria</taxon>
        <taxon>Bacillati</taxon>
        <taxon>Bacillota</taxon>
        <taxon>Bacilli</taxon>
        <taxon>Bacillales</taxon>
        <taxon>Bacillaceae</taxon>
        <taxon>Aciduricibacillus</taxon>
    </lineage>
</organism>
<gene>
    <name evidence="2" type="ORF">QR721_12870</name>
</gene>
<name>A0ABY9KXU2_9BACI</name>
<proteinExistence type="predicted"/>
<keyword evidence="3" id="KW-1185">Reference proteome</keyword>
<evidence type="ECO:0000313" key="2">
    <source>
        <dbReference type="EMBL" id="WLV24517.1"/>
    </source>
</evidence>
<protein>
    <submittedName>
        <fullName evidence="2">Uncharacterized protein</fullName>
    </submittedName>
</protein>
<dbReference type="EMBL" id="CP129113">
    <property type="protein sequence ID" value="WLV24517.1"/>
    <property type="molecule type" value="Genomic_DNA"/>
</dbReference>